<keyword evidence="4" id="KW-1185">Reference proteome</keyword>
<dbReference type="RefSeq" id="WP_246092203.1">
    <property type="nucleotide sequence ID" value="NZ_BAAAKX010000001.1"/>
</dbReference>
<dbReference type="PANTHER" id="PTHR30466">
    <property type="entry name" value="FLAVIN REDUCTASE"/>
    <property type="match status" value="1"/>
</dbReference>
<dbReference type="Proteomes" id="UP000319514">
    <property type="component" value="Unassembled WGS sequence"/>
</dbReference>
<reference evidence="3 4" key="1">
    <citation type="submission" date="2019-06" db="EMBL/GenBank/DDBJ databases">
        <title>Sequencing the genomes of 1000 actinobacteria strains.</title>
        <authorList>
            <person name="Klenk H.-P."/>
        </authorList>
    </citation>
    <scope>NUCLEOTIDE SEQUENCE [LARGE SCALE GENOMIC DNA]</scope>
    <source>
        <strain evidence="3 4">DSM 18082</strain>
    </source>
</reference>
<name>A0A542ZMF3_9MICO</name>
<dbReference type="SMART" id="SM00903">
    <property type="entry name" value="Flavin_Reduct"/>
    <property type="match status" value="1"/>
</dbReference>
<dbReference type="Gene3D" id="2.30.110.10">
    <property type="entry name" value="Electron Transport, Fmn-binding Protein, Chain A"/>
    <property type="match status" value="1"/>
</dbReference>
<dbReference type="GO" id="GO:0010181">
    <property type="term" value="F:FMN binding"/>
    <property type="evidence" value="ECO:0007669"/>
    <property type="project" value="InterPro"/>
</dbReference>
<protein>
    <submittedName>
        <fullName evidence="3">Flavin reductase (DIM6/NTAB) family NADH-FMN oxidoreductase RutF</fullName>
    </submittedName>
</protein>
<keyword evidence="1" id="KW-0560">Oxidoreductase</keyword>
<proteinExistence type="predicted"/>
<dbReference type="GO" id="GO:0006208">
    <property type="term" value="P:pyrimidine nucleobase catabolic process"/>
    <property type="evidence" value="ECO:0007669"/>
    <property type="project" value="TreeGrafter"/>
</dbReference>
<dbReference type="AlphaFoldDB" id="A0A542ZMF3"/>
<dbReference type="Pfam" id="PF01613">
    <property type="entry name" value="Flavin_Reduct"/>
    <property type="match status" value="1"/>
</dbReference>
<organism evidence="3 4">
    <name type="scientific">Oryzihumus leptocrescens</name>
    <dbReference type="NCBI Taxonomy" id="297536"/>
    <lineage>
        <taxon>Bacteria</taxon>
        <taxon>Bacillati</taxon>
        <taxon>Actinomycetota</taxon>
        <taxon>Actinomycetes</taxon>
        <taxon>Micrococcales</taxon>
        <taxon>Intrasporangiaceae</taxon>
        <taxon>Oryzihumus</taxon>
    </lineage>
</organism>
<sequence>MSAQESLPDVGLFRRAMGRFATGVTVVSTLAGGHDHAMTANAVTSVSLDPMLLLVCVERDARFHDAVIEAGVWGVSVLDAGARATADWLATRGRPLHGQLDRVAHHRGERTGVALLDGALASFECRTTAVHPGGDHSIVVGEVVSVVAHDHAGDALLYYRGRYETLA</sequence>
<dbReference type="InterPro" id="IPR012349">
    <property type="entry name" value="Split_barrel_FMN-bd"/>
</dbReference>
<dbReference type="PANTHER" id="PTHR30466:SF1">
    <property type="entry name" value="FMN REDUCTASE (NADH) RUTF"/>
    <property type="match status" value="1"/>
</dbReference>
<comment type="caution">
    <text evidence="3">The sequence shown here is derived from an EMBL/GenBank/DDBJ whole genome shotgun (WGS) entry which is preliminary data.</text>
</comment>
<dbReference type="InterPro" id="IPR050268">
    <property type="entry name" value="NADH-dep_flavin_reductase"/>
</dbReference>
<feature type="domain" description="Flavin reductase like" evidence="2">
    <location>
        <begin position="17"/>
        <end position="165"/>
    </location>
</feature>
<evidence type="ECO:0000256" key="1">
    <source>
        <dbReference type="ARBA" id="ARBA00023002"/>
    </source>
</evidence>
<dbReference type="GO" id="GO:0042602">
    <property type="term" value="F:riboflavin reductase (NADPH) activity"/>
    <property type="evidence" value="ECO:0007669"/>
    <property type="project" value="TreeGrafter"/>
</dbReference>
<evidence type="ECO:0000313" key="4">
    <source>
        <dbReference type="Proteomes" id="UP000319514"/>
    </source>
</evidence>
<dbReference type="EMBL" id="VFOQ01000001">
    <property type="protein sequence ID" value="TQL61521.1"/>
    <property type="molecule type" value="Genomic_DNA"/>
</dbReference>
<evidence type="ECO:0000313" key="3">
    <source>
        <dbReference type="EMBL" id="TQL61521.1"/>
    </source>
</evidence>
<dbReference type="SUPFAM" id="SSF50475">
    <property type="entry name" value="FMN-binding split barrel"/>
    <property type="match status" value="1"/>
</dbReference>
<dbReference type="InterPro" id="IPR002563">
    <property type="entry name" value="Flavin_Rdtase-like_dom"/>
</dbReference>
<gene>
    <name evidence="3" type="ORF">FB474_2932</name>
</gene>
<accession>A0A542ZMF3</accession>
<evidence type="ECO:0000259" key="2">
    <source>
        <dbReference type="SMART" id="SM00903"/>
    </source>
</evidence>